<dbReference type="RefSeq" id="WP_081163494.1">
    <property type="nucleotide sequence ID" value="NZ_LWBP01000089.1"/>
</dbReference>
<dbReference type="Proteomes" id="UP000192276">
    <property type="component" value="Unassembled WGS sequence"/>
</dbReference>
<proteinExistence type="predicted"/>
<accession>A0A1V9G214</accession>
<evidence type="ECO:0000313" key="3">
    <source>
        <dbReference type="Proteomes" id="UP000192276"/>
    </source>
</evidence>
<dbReference type="InterPro" id="IPR032033">
    <property type="entry name" value="Cytochrome_P460"/>
</dbReference>
<dbReference type="OrthoDB" id="196738at2"/>
<dbReference type="Pfam" id="PF16694">
    <property type="entry name" value="Cytochrome_P460"/>
    <property type="match status" value="1"/>
</dbReference>
<dbReference type="EMBL" id="LWBP01000089">
    <property type="protein sequence ID" value="OQP64506.1"/>
    <property type="molecule type" value="Genomic_DNA"/>
</dbReference>
<dbReference type="CDD" id="cd20753">
    <property type="entry name" value="cyt_P460_Mc-like"/>
    <property type="match status" value="1"/>
</dbReference>
<dbReference type="STRING" id="550983.A4R26_15745"/>
<dbReference type="Pfam" id="PF14376">
    <property type="entry name" value="Haem_bd"/>
    <property type="match status" value="1"/>
</dbReference>
<organism evidence="2 3">
    <name type="scientific">Niastella populi</name>
    <dbReference type="NCBI Taxonomy" id="550983"/>
    <lineage>
        <taxon>Bacteria</taxon>
        <taxon>Pseudomonadati</taxon>
        <taxon>Bacteroidota</taxon>
        <taxon>Chitinophagia</taxon>
        <taxon>Chitinophagales</taxon>
        <taxon>Chitinophagaceae</taxon>
        <taxon>Niastella</taxon>
    </lineage>
</organism>
<keyword evidence="3" id="KW-1185">Reference proteome</keyword>
<evidence type="ECO:0000259" key="1">
    <source>
        <dbReference type="SMART" id="SM01235"/>
    </source>
</evidence>
<reference evidence="3" key="1">
    <citation type="submission" date="2016-04" db="EMBL/GenBank/DDBJ databases">
        <authorList>
            <person name="Chen L."/>
            <person name="Zhuang W."/>
            <person name="Wang G."/>
        </authorList>
    </citation>
    <scope>NUCLEOTIDE SEQUENCE [LARGE SCALE GENOMIC DNA]</scope>
    <source>
        <strain evidence="3">208</strain>
    </source>
</reference>
<evidence type="ECO:0000313" key="2">
    <source>
        <dbReference type="EMBL" id="OQP64506.1"/>
    </source>
</evidence>
<gene>
    <name evidence="2" type="ORF">A4R26_15745</name>
</gene>
<dbReference type="SMART" id="SM01235">
    <property type="entry name" value="Haem_bd"/>
    <property type="match status" value="1"/>
</dbReference>
<protein>
    <submittedName>
        <fullName evidence="2">Cytochrome P460</fullName>
    </submittedName>
</protein>
<dbReference type="AlphaFoldDB" id="A0A1V9G214"/>
<dbReference type="Gene3D" id="3.50.70.20">
    <property type="entry name" value="Cytochrome P460"/>
    <property type="match status" value="1"/>
</dbReference>
<name>A0A1V9G214_9BACT</name>
<feature type="domain" description="Haem-binding" evidence="1">
    <location>
        <begin position="12"/>
        <end position="141"/>
    </location>
</feature>
<dbReference type="InterPro" id="IPR025992">
    <property type="entry name" value="Haem-bd"/>
</dbReference>
<sequence length="323" mass="36350">MKKAGLVIVILATVLGLLQFFGPEEPEYAPVNDLAGLPGEVNSIIRNSCFNCHSTQINLRWYDKLTPANYLVYDHVLKGRKALDFSKWDSLTPQAQNGILYYSLNKILEGEMPLASYNAVHPDAKLTDNAIQTLKNFLLTRTPRKSAESAQISNVNQQFSNFISGKMALSKQAVQPSPNGIEYIPDYRKWKAVSISDRFDNGTMRIIYANDVAVKAIKERKINPWPDGAILAKAAWKEQANADGSISTGQFWQVEFMIRDSRKYASTKGWGWARWRGSDLKPYGGTAAFITECTSCHKPMKDNDYVFTKPLYLMGHLPNNNKK</sequence>
<dbReference type="InterPro" id="IPR038142">
    <property type="entry name" value="Cytochrome_P460_sp"/>
</dbReference>
<comment type="caution">
    <text evidence="2">The sequence shown here is derived from an EMBL/GenBank/DDBJ whole genome shotgun (WGS) entry which is preliminary data.</text>
</comment>